<dbReference type="InterPro" id="IPR006119">
    <property type="entry name" value="Resolv_N"/>
</dbReference>
<comment type="caution">
    <text evidence="5">The sequence shown here is derived from an EMBL/GenBank/DDBJ whole genome shotgun (WGS) entry which is preliminary data.</text>
</comment>
<proteinExistence type="inferred from homology"/>
<dbReference type="InterPro" id="IPR009057">
    <property type="entry name" value="Homeodomain-like_sf"/>
</dbReference>
<dbReference type="InterPro" id="IPR036162">
    <property type="entry name" value="Resolvase-like_N_sf"/>
</dbReference>
<keyword evidence="2" id="KW-0238">DNA-binding</keyword>
<dbReference type="EMBL" id="BSOG01000006">
    <property type="protein sequence ID" value="GLR15006.1"/>
    <property type="molecule type" value="Genomic_DNA"/>
</dbReference>
<sequence length="223" mass="24923">MTVTRFAYLRVSKSDSTVEQQLTQMEVEGLVFEGDRVYREEGVSGKVPALQRKEFAKLYEAMCKSKNPELCVARIDRLGRDVLDVLSTIETLLDKGVTIRVLGLGVLDKTPSGLLVRNVLLSISQFERELISERTRAKLAHLKSTGVKLGRPSKAADAEKLQKARALFGQGMSWRQVAKELGCALSTLQRLMDIEKEAENAKKHVSGSDALLHYHEPQTDLKR</sequence>
<keyword evidence="3" id="KW-0233">DNA recombination</keyword>
<dbReference type="Gene3D" id="3.40.50.1390">
    <property type="entry name" value="Resolvase, N-terminal catalytic domain"/>
    <property type="match status" value="1"/>
</dbReference>
<protein>
    <submittedName>
        <fullName evidence="5">Resolvase</fullName>
    </submittedName>
</protein>
<dbReference type="InterPro" id="IPR050639">
    <property type="entry name" value="SSR_resolvase"/>
</dbReference>
<dbReference type="PROSITE" id="PS51736">
    <property type="entry name" value="RECOMBINASES_3"/>
    <property type="match status" value="1"/>
</dbReference>
<accession>A0ABQ5YJ41</accession>
<dbReference type="Gene3D" id="1.10.10.60">
    <property type="entry name" value="Homeodomain-like"/>
    <property type="match status" value="1"/>
</dbReference>
<dbReference type="Proteomes" id="UP001156706">
    <property type="component" value="Unassembled WGS sequence"/>
</dbReference>
<evidence type="ECO:0000256" key="3">
    <source>
        <dbReference type="ARBA" id="ARBA00023172"/>
    </source>
</evidence>
<organism evidence="5 6">
    <name type="scientific">Chitinimonas prasina</name>
    <dbReference type="NCBI Taxonomy" id="1434937"/>
    <lineage>
        <taxon>Bacteria</taxon>
        <taxon>Pseudomonadati</taxon>
        <taxon>Pseudomonadota</taxon>
        <taxon>Betaproteobacteria</taxon>
        <taxon>Neisseriales</taxon>
        <taxon>Chitinibacteraceae</taxon>
        <taxon>Chitinimonas</taxon>
    </lineage>
</organism>
<dbReference type="SUPFAM" id="SSF53041">
    <property type="entry name" value="Resolvase-like"/>
    <property type="match status" value="1"/>
</dbReference>
<evidence type="ECO:0000256" key="1">
    <source>
        <dbReference type="ARBA" id="ARBA00009913"/>
    </source>
</evidence>
<dbReference type="RefSeq" id="WP_284198072.1">
    <property type="nucleotide sequence ID" value="NZ_BSOG01000006.1"/>
</dbReference>
<feature type="domain" description="Resolvase/invertase-type recombinase catalytic" evidence="4">
    <location>
        <begin position="4"/>
        <end position="146"/>
    </location>
</feature>
<dbReference type="SMART" id="SM00857">
    <property type="entry name" value="Resolvase"/>
    <property type="match status" value="1"/>
</dbReference>
<dbReference type="CDD" id="cd03768">
    <property type="entry name" value="SR_ResInv"/>
    <property type="match status" value="1"/>
</dbReference>
<dbReference type="InterPro" id="IPR006120">
    <property type="entry name" value="Resolvase_HTH_dom"/>
</dbReference>
<name>A0ABQ5YJ41_9NEIS</name>
<evidence type="ECO:0000256" key="2">
    <source>
        <dbReference type="ARBA" id="ARBA00023125"/>
    </source>
</evidence>
<keyword evidence="6" id="KW-1185">Reference proteome</keyword>
<evidence type="ECO:0000313" key="6">
    <source>
        <dbReference type="Proteomes" id="UP001156706"/>
    </source>
</evidence>
<evidence type="ECO:0000259" key="4">
    <source>
        <dbReference type="PROSITE" id="PS51736"/>
    </source>
</evidence>
<evidence type="ECO:0000313" key="5">
    <source>
        <dbReference type="EMBL" id="GLR15006.1"/>
    </source>
</evidence>
<dbReference type="SUPFAM" id="SSF46689">
    <property type="entry name" value="Homeodomain-like"/>
    <property type="match status" value="1"/>
</dbReference>
<reference evidence="6" key="1">
    <citation type="journal article" date="2019" name="Int. J. Syst. Evol. Microbiol.">
        <title>The Global Catalogue of Microorganisms (GCM) 10K type strain sequencing project: providing services to taxonomists for standard genome sequencing and annotation.</title>
        <authorList>
            <consortium name="The Broad Institute Genomics Platform"/>
            <consortium name="The Broad Institute Genome Sequencing Center for Infectious Disease"/>
            <person name="Wu L."/>
            <person name="Ma J."/>
        </authorList>
    </citation>
    <scope>NUCLEOTIDE SEQUENCE [LARGE SCALE GENOMIC DNA]</scope>
    <source>
        <strain evidence="6">NBRC 110044</strain>
    </source>
</reference>
<dbReference type="PANTHER" id="PTHR30461">
    <property type="entry name" value="DNA-INVERTASE FROM LAMBDOID PROPHAGE"/>
    <property type="match status" value="1"/>
</dbReference>
<comment type="similarity">
    <text evidence="1">Belongs to the site-specific recombinase resolvase family.</text>
</comment>
<dbReference type="Pfam" id="PF00239">
    <property type="entry name" value="Resolvase"/>
    <property type="match status" value="1"/>
</dbReference>
<dbReference type="PANTHER" id="PTHR30461:SF2">
    <property type="entry name" value="SERINE RECOMBINASE PINE-RELATED"/>
    <property type="match status" value="1"/>
</dbReference>
<gene>
    <name evidence="5" type="ORF">GCM10007907_37960</name>
</gene>
<dbReference type="Pfam" id="PF02796">
    <property type="entry name" value="HTH_7"/>
    <property type="match status" value="1"/>
</dbReference>